<dbReference type="EMBL" id="JABANO010031426">
    <property type="protein sequence ID" value="KAF4710258.1"/>
    <property type="molecule type" value="Genomic_DNA"/>
</dbReference>
<dbReference type="AlphaFoldDB" id="A0A7J6QPP4"/>
<keyword evidence="2" id="KW-1185">Reference proteome</keyword>
<protein>
    <submittedName>
        <fullName evidence="1">Uncharacterized protein</fullName>
    </submittedName>
</protein>
<proteinExistence type="predicted"/>
<reference evidence="1 2" key="1">
    <citation type="submission" date="2020-04" db="EMBL/GenBank/DDBJ databases">
        <title>Perkinsus olseni comparative genomics.</title>
        <authorList>
            <person name="Bogema D.R."/>
        </authorList>
    </citation>
    <scope>NUCLEOTIDE SEQUENCE [LARGE SCALE GENOMIC DNA]</scope>
    <source>
        <strain evidence="1 2">ATCC PRA-207</strain>
    </source>
</reference>
<accession>A0A7J6QPP4</accession>
<sequence>MANNEQQLSAVDTVITNIAQASPAAAAHLEAIKRAVNEFGLNTLTLFAAADETAVGKIATKVSPGDDDAAESAASLVRGVLNAAIKNANAQIEIFQLRDVQVERSRKTPALDLTKWCECFIRYAVTLQLSDRGRKAVDFGTLYSYMAHVCAEFEEHPYQAVIQAEAKYRRTGAMAVASGVITMDKLFGEETYLRPRLDMEIGSVLSSREFTFGKGKGFGKAKARQRRNAIRRERHFRRNDLQDAVAEDKHAPAVDPFKLLRFYATTATEFRTHQKDKCSDDLSDGSAKPSACRWFQSDYSPQYGPQSPLPSLRSGLHDATRNVLADPGLRRRLLDWIQLPRENQSAETTTLHKLASTISSSADVLAQAWAAELNVSASASSTCSIRTDLLRALLLATKAHDELEDTLICDEIARGCHIGIDRPIQGTGLWPKDAGPKHTGYGLSISAASSWKNYRSCDPFTAEVMATLDDEASARKHHLHCIRVGPAVVQSARVFLDLLQLPSMASTTASQLLGWVSPDDSGAVVVADASLTGLGGVVFPLGSPHLGPSSDNVEWFHVTYADEPLIESLVPGDLLTSSDIGPLELLASVIGVVRALTRGFTTVTVLSDNVATVACLNRRRATSIRMNETMRRLRLAWPSLGYSVLSQHIKGEMNNLADFLSRSSSAERGDALRTFGREVDTHPILQQLVLALA</sequence>
<dbReference type="Proteomes" id="UP000553632">
    <property type="component" value="Unassembled WGS sequence"/>
</dbReference>
<gene>
    <name evidence="1" type="ORF">FOZ63_028008</name>
</gene>
<name>A0A7J6QPP4_PEROL</name>
<comment type="caution">
    <text evidence="1">The sequence shown here is derived from an EMBL/GenBank/DDBJ whole genome shotgun (WGS) entry which is preliminary data.</text>
</comment>
<evidence type="ECO:0000313" key="2">
    <source>
        <dbReference type="Proteomes" id="UP000553632"/>
    </source>
</evidence>
<organism evidence="1 2">
    <name type="scientific">Perkinsus olseni</name>
    <name type="common">Perkinsus atlanticus</name>
    <dbReference type="NCBI Taxonomy" id="32597"/>
    <lineage>
        <taxon>Eukaryota</taxon>
        <taxon>Sar</taxon>
        <taxon>Alveolata</taxon>
        <taxon>Perkinsozoa</taxon>
        <taxon>Perkinsea</taxon>
        <taxon>Perkinsida</taxon>
        <taxon>Perkinsidae</taxon>
        <taxon>Perkinsus</taxon>
    </lineage>
</organism>
<evidence type="ECO:0000313" key="1">
    <source>
        <dbReference type="EMBL" id="KAF4710258.1"/>
    </source>
</evidence>